<comment type="caution">
    <text evidence="1">The sequence shown here is derived from an EMBL/GenBank/DDBJ whole genome shotgun (WGS) entry which is preliminary data.</text>
</comment>
<feature type="non-terminal residue" evidence="1">
    <location>
        <position position="138"/>
    </location>
</feature>
<dbReference type="AlphaFoldDB" id="A0A9N9D3R4"/>
<protein>
    <submittedName>
        <fullName evidence="1">601_t:CDS:1</fullName>
    </submittedName>
</protein>
<accession>A0A9N9D3R4</accession>
<organism evidence="1 2">
    <name type="scientific">Paraglomus occultum</name>
    <dbReference type="NCBI Taxonomy" id="144539"/>
    <lineage>
        <taxon>Eukaryota</taxon>
        <taxon>Fungi</taxon>
        <taxon>Fungi incertae sedis</taxon>
        <taxon>Mucoromycota</taxon>
        <taxon>Glomeromycotina</taxon>
        <taxon>Glomeromycetes</taxon>
        <taxon>Paraglomerales</taxon>
        <taxon>Paraglomeraceae</taxon>
        <taxon>Paraglomus</taxon>
    </lineage>
</organism>
<evidence type="ECO:0000313" key="1">
    <source>
        <dbReference type="EMBL" id="CAG8626632.1"/>
    </source>
</evidence>
<gene>
    <name evidence="1" type="ORF">POCULU_LOCUS8680</name>
</gene>
<evidence type="ECO:0000313" key="2">
    <source>
        <dbReference type="Proteomes" id="UP000789572"/>
    </source>
</evidence>
<sequence length="138" mass="15742">MPEPDFPPGLSAKTFFEETSNYVKEMFPRIMLVDLSYGVRWRGMKNGGRRRVNNWKKSRKWSIVVSMFGTTGQQVTTNLALHHVMKKQFNSTSAGSELPVRCPTNVFDEYLIPKRNRNEHAVATIKGHIVSMKNGGKL</sequence>
<reference evidence="1" key="1">
    <citation type="submission" date="2021-06" db="EMBL/GenBank/DDBJ databases">
        <authorList>
            <person name="Kallberg Y."/>
            <person name="Tangrot J."/>
            <person name="Rosling A."/>
        </authorList>
    </citation>
    <scope>NUCLEOTIDE SEQUENCE</scope>
    <source>
        <strain evidence="1">IA702</strain>
    </source>
</reference>
<name>A0A9N9D3R4_9GLOM</name>
<dbReference type="EMBL" id="CAJVPJ010002661">
    <property type="protein sequence ID" value="CAG8626632.1"/>
    <property type="molecule type" value="Genomic_DNA"/>
</dbReference>
<proteinExistence type="predicted"/>
<dbReference type="Proteomes" id="UP000789572">
    <property type="component" value="Unassembled WGS sequence"/>
</dbReference>
<keyword evidence="2" id="KW-1185">Reference proteome</keyword>